<sequence>MLFENQGRKNIGIIEAWVDAFNRADAQLLASLYAEGATNHLMMQQPVIGRSNIREAFQQEFEEAQMFCIIEKIEGENHWATLEWKDPNGLKGHGYFEIKDEKIVFQRGYWDKLSFLHFHSPNQSRN</sequence>
<dbReference type="Proteomes" id="UP000002745">
    <property type="component" value="Chromosome"/>
</dbReference>
<dbReference type="OrthoDB" id="1115105at2"/>
<evidence type="ECO:0000259" key="1">
    <source>
        <dbReference type="Pfam" id="PF12680"/>
    </source>
</evidence>
<name>C6XQU7_HIRBI</name>
<organism evidence="2 3">
    <name type="scientific">Hirschia baltica (strain ATCC 49814 / DSM 5838 / IFAM 1418)</name>
    <dbReference type="NCBI Taxonomy" id="582402"/>
    <lineage>
        <taxon>Bacteria</taxon>
        <taxon>Pseudomonadati</taxon>
        <taxon>Pseudomonadota</taxon>
        <taxon>Alphaproteobacteria</taxon>
        <taxon>Hyphomonadales</taxon>
        <taxon>Hyphomonadaceae</taxon>
        <taxon>Hirschia</taxon>
    </lineage>
</organism>
<reference evidence="3" key="1">
    <citation type="journal article" date="2011" name="J. Bacteriol.">
        <title>Genome sequences of eight morphologically diverse alphaproteobacteria.</title>
        <authorList>
            <consortium name="US DOE Joint Genome Institute"/>
            <person name="Brown P.J."/>
            <person name="Kysela D.T."/>
            <person name="Buechlein A."/>
            <person name="Hemmerich C."/>
            <person name="Brun Y.V."/>
        </authorList>
    </citation>
    <scope>NUCLEOTIDE SEQUENCE [LARGE SCALE GENOMIC DNA]</scope>
    <source>
        <strain evidence="3">ATCC 49814 / DSM 5838 / IFAM 1418</strain>
    </source>
</reference>
<evidence type="ECO:0000313" key="3">
    <source>
        <dbReference type="Proteomes" id="UP000002745"/>
    </source>
</evidence>
<keyword evidence="3" id="KW-1185">Reference proteome</keyword>
<proteinExistence type="predicted"/>
<dbReference type="InterPro" id="IPR037401">
    <property type="entry name" value="SnoaL-like"/>
</dbReference>
<dbReference type="Gene3D" id="3.10.450.50">
    <property type="match status" value="1"/>
</dbReference>
<dbReference type="EMBL" id="CP001678">
    <property type="protein sequence ID" value="ACT58703.1"/>
    <property type="molecule type" value="Genomic_DNA"/>
</dbReference>
<dbReference type="HOGENOM" id="CLU_1934774_0_0_5"/>
<dbReference type="eggNOG" id="COG4319">
    <property type="taxonomic scope" value="Bacteria"/>
</dbReference>
<accession>C6XQU7</accession>
<dbReference type="Pfam" id="PF12680">
    <property type="entry name" value="SnoaL_2"/>
    <property type="match status" value="1"/>
</dbReference>
<dbReference type="KEGG" id="hba:Hbal_1009"/>
<dbReference type="STRING" id="582402.Hbal_1009"/>
<dbReference type="AlphaFoldDB" id="C6XQU7"/>
<evidence type="ECO:0000313" key="2">
    <source>
        <dbReference type="EMBL" id="ACT58703.1"/>
    </source>
</evidence>
<feature type="domain" description="SnoaL-like" evidence="1">
    <location>
        <begin position="14"/>
        <end position="104"/>
    </location>
</feature>
<dbReference type="RefSeq" id="WP_015826853.1">
    <property type="nucleotide sequence ID" value="NC_012982.1"/>
</dbReference>
<protein>
    <recommendedName>
        <fullName evidence="1">SnoaL-like domain-containing protein</fullName>
    </recommendedName>
</protein>
<dbReference type="SUPFAM" id="SSF54427">
    <property type="entry name" value="NTF2-like"/>
    <property type="match status" value="1"/>
</dbReference>
<dbReference type="InterPro" id="IPR032710">
    <property type="entry name" value="NTF2-like_dom_sf"/>
</dbReference>
<gene>
    <name evidence="2" type="ordered locus">Hbal_1009</name>
</gene>